<dbReference type="Pfam" id="PF18151">
    <property type="entry name" value="DUF5601"/>
    <property type="match status" value="1"/>
</dbReference>
<dbReference type="Gene3D" id="1.20.5.4770">
    <property type="match status" value="1"/>
</dbReference>
<dbReference type="InterPro" id="IPR041545">
    <property type="entry name" value="DUF5601"/>
</dbReference>
<proteinExistence type="predicted"/>
<dbReference type="SUPFAM" id="SSF57716">
    <property type="entry name" value="Glucocorticoid receptor-like (DNA-binding domain)"/>
    <property type="match status" value="1"/>
</dbReference>
<reference evidence="7" key="2">
    <citation type="submission" date="2015-11" db="EMBL/GenBank/DDBJ databases">
        <authorList>
            <person name="Zhang Y."/>
            <person name="Guo Z."/>
        </authorList>
    </citation>
    <scope>NUCLEOTIDE SEQUENCE</scope>
</reference>
<feature type="domain" description="VPS9" evidence="6">
    <location>
        <begin position="189"/>
        <end position="366"/>
    </location>
</feature>
<dbReference type="Pfam" id="PF02204">
    <property type="entry name" value="VPS9"/>
    <property type="match status" value="1"/>
</dbReference>
<dbReference type="PROSITE" id="PS51205">
    <property type="entry name" value="VPS9"/>
    <property type="match status" value="1"/>
</dbReference>
<dbReference type="InterPro" id="IPR045046">
    <property type="entry name" value="Vps9-like"/>
</dbReference>
<accession>A0A068YG59</accession>
<evidence type="ECO:0000256" key="2">
    <source>
        <dbReference type="ARBA" id="ARBA00022771"/>
    </source>
</evidence>
<dbReference type="OMA" id="LICITRC"/>
<dbReference type="GO" id="GO:0016192">
    <property type="term" value="P:vesicle-mediated transport"/>
    <property type="evidence" value="ECO:0007669"/>
    <property type="project" value="InterPro"/>
</dbReference>
<feature type="domain" description="A20-type" evidence="5">
    <location>
        <begin position="9"/>
        <end position="43"/>
    </location>
</feature>
<dbReference type="AlphaFoldDB" id="A0A068YG59"/>
<dbReference type="Proteomes" id="UP000017246">
    <property type="component" value="Unassembled WGS sequence"/>
</dbReference>
<dbReference type="STRING" id="6211.A0A068YG59"/>
<evidence type="ECO:0000313" key="7">
    <source>
        <dbReference type="EMBL" id="CDS41223.1"/>
    </source>
</evidence>
<feature type="coiled-coil region" evidence="4">
    <location>
        <begin position="393"/>
        <end position="420"/>
    </location>
</feature>
<dbReference type="GO" id="GO:0005829">
    <property type="term" value="C:cytosol"/>
    <property type="evidence" value="ECO:0007669"/>
    <property type="project" value="TreeGrafter"/>
</dbReference>
<dbReference type="PANTHER" id="PTHR23101">
    <property type="entry name" value="RAB GDP/GTP EXCHANGE FACTOR"/>
    <property type="match status" value="1"/>
</dbReference>
<evidence type="ECO:0000256" key="1">
    <source>
        <dbReference type="ARBA" id="ARBA00022723"/>
    </source>
</evidence>
<evidence type="ECO:0000256" key="3">
    <source>
        <dbReference type="ARBA" id="ARBA00022833"/>
    </source>
</evidence>
<dbReference type="GO" id="GO:0003677">
    <property type="term" value="F:DNA binding"/>
    <property type="evidence" value="ECO:0007669"/>
    <property type="project" value="InterPro"/>
</dbReference>
<dbReference type="SUPFAM" id="SSF109993">
    <property type="entry name" value="VPS9 domain"/>
    <property type="match status" value="1"/>
</dbReference>
<protein>
    <submittedName>
        <fullName evidence="7">Rab gdp gtp exchange factor</fullName>
    </submittedName>
</protein>
<dbReference type="InterPro" id="IPR002653">
    <property type="entry name" value="Znf_A20"/>
</dbReference>
<dbReference type="SMART" id="SM00259">
    <property type="entry name" value="ZnF_A20"/>
    <property type="match status" value="1"/>
</dbReference>
<dbReference type="OrthoDB" id="300289at2759"/>
<dbReference type="EMBL" id="LN902841">
    <property type="protein sequence ID" value="CDS41223.1"/>
    <property type="molecule type" value="Genomic_DNA"/>
</dbReference>
<dbReference type="Gene3D" id="1.20.1050.80">
    <property type="entry name" value="VPS9 domain"/>
    <property type="match status" value="1"/>
</dbReference>
<dbReference type="GO" id="GO:0008270">
    <property type="term" value="F:zinc ion binding"/>
    <property type="evidence" value="ECO:0007669"/>
    <property type="project" value="UniProtKB-KW"/>
</dbReference>
<sequence>MERVSTVVPGSSILCKNNCGYYGNPSWNNYCSRCYREFQNKSDAHLRNTRAMSRTSSRAFANFEAKRKKVAGKSSGRDQHGSNIPEEALQARAEFYKVLKTWRSAPGHDVNKQIEKLLRDLETNELASISKFSNSIKDFYSYMAQRIYTNQLYQDSSTEQKEGLLNAIERFLSVWIYPWAFTPSNTDDEEADLRLQDRIRSLHWVSHQHLDAPIDPSSPQQSRHLEAAILHLIRQNEVLPTESKLDQIVDCCHEVFKALRLNAKTSDSSSMTVATAAAAAVNAVRQQQIQSQPPMAPQCPSNADDFLPVLIWIVLRANPPLLHSNLQFITRFASDTRLNTGEAAYCFTNLCCAVEFIKNLNYASLGLTKEEFEQQMRDGVPVTLCPVDIPDALSDAKRRYNAINQKLDDMEALLITTESELYANERRTVERVAQLRKMCTLKRTVYLDPRELVTPHVLCLGPMPENPPAPPTLLPKSQSINLIDQLKPDEALASTPCLTPLPTVHLRDHPRDSSGQALPLSSNRSHLLLFLWFLSLGLNYDRHSFHLPRVVLLNNLLYHSKAQVSGGSI</sequence>
<evidence type="ECO:0000256" key="4">
    <source>
        <dbReference type="SAM" id="Coils"/>
    </source>
</evidence>
<gene>
    <name evidence="7" type="ORF">EmuJ_000885100</name>
</gene>
<dbReference type="PROSITE" id="PS51036">
    <property type="entry name" value="ZF_A20"/>
    <property type="match status" value="1"/>
</dbReference>
<dbReference type="InterPro" id="IPR037191">
    <property type="entry name" value="VPS9_dom_sf"/>
</dbReference>
<keyword evidence="3" id="KW-0862">Zinc</keyword>
<dbReference type="GO" id="GO:0030139">
    <property type="term" value="C:endocytic vesicle"/>
    <property type="evidence" value="ECO:0007669"/>
    <property type="project" value="TreeGrafter"/>
</dbReference>
<dbReference type="InterPro" id="IPR003123">
    <property type="entry name" value="VPS9"/>
</dbReference>
<keyword evidence="2" id="KW-0863">Zinc-finger</keyword>
<organism evidence="7 8">
    <name type="scientific">Echinococcus multilocularis</name>
    <name type="common">Fox tapeworm</name>
    <dbReference type="NCBI Taxonomy" id="6211"/>
    <lineage>
        <taxon>Eukaryota</taxon>
        <taxon>Metazoa</taxon>
        <taxon>Spiralia</taxon>
        <taxon>Lophotrochozoa</taxon>
        <taxon>Platyhelminthes</taxon>
        <taxon>Cestoda</taxon>
        <taxon>Eucestoda</taxon>
        <taxon>Cyclophyllidea</taxon>
        <taxon>Taeniidae</taxon>
        <taxon>Echinococcus</taxon>
    </lineage>
</organism>
<dbReference type="GO" id="GO:0031267">
    <property type="term" value="F:small GTPase binding"/>
    <property type="evidence" value="ECO:0007669"/>
    <property type="project" value="TreeGrafter"/>
</dbReference>
<keyword evidence="8" id="KW-1185">Reference proteome</keyword>
<dbReference type="PANTHER" id="PTHR23101:SF122">
    <property type="entry name" value="RABAPTIN-5-ASSOCIATED EXCHANGE FACTOR FOR RAB5"/>
    <property type="match status" value="1"/>
</dbReference>
<evidence type="ECO:0000313" key="8">
    <source>
        <dbReference type="Proteomes" id="UP000017246"/>
    </source>
</evidence>
<dbReference type="eggNOG" id="KOG2319">
    <property type="taxonomic scope" value="Eukaryota"/>
</dbReference>
<keyword evidence="4" id="KW-0175">Coiled coil</keyword>
<evidence type="ECO:0000259" key="6">
    <source>
        <dbReference type="PROSITE" id="PS51205"/>
    </source>
</evidence>
<dbReference type="Pfam" id="PF01754">
    <property type="entry name" value="zf-A20"/>
    <property type="match status" value="1"/>
</dbReference>
<evidence type="ECO:0000259" key="5">
    <source>
        <dbReference type="PROSITE" id="PS51036"/>
    </source>
</evidence>
<dbReference type="GO" id="GO:0005085">
    <property type="term" value="F:guanyl-nucleotide exchange factor activity"/>
    <property type="evidence" value="ECO:0007669"/>
    <property type="project" value="InterPro"/>
</dbReference>
<dbReference type="Gene3D" id="1.10.246.120">
    <property type="match status" value="1"/>
</dbReference>
<reference evidence="7" key="1">
    <citation type="journal article" date="2013" name="Nature">
        <title>The genomes of four tapeworm species reveal adaptations to parasitism.</title>
        <authorList>
            <person name="Tsai I.J."/>
            <person name="Zarowiecki M."/>
            <person name="Holroyd N."/>
            <person name="Garciarrubio A."/>
            <person name="Sanchez-Flores A."/>
            <person name="Brooks K.L."/>
            <person name="Tracey A."/>
            <person name="Bobes R.J."/>
            <person name="Fragoso G."/>
            <person name="Sciutto E."/>
            <person name="Aslett M."/>
            <person name="Beasley H."/>
            <person name="Bennett H.M."/>
            <person name="Cai J."/>
            <person name="Camicia F."/>
            <person name="Clark R."/>
            <person name="Cucher M."/>
            <person name="De Silva N."/>
            <person name="Day T.A."/>
            <person name="Deplazes P."/>
            <person name="Estrada K."/>
            <person name="Fernandez C."/>
            <person name="Holland P.W."/>
            <person name="Hou J."/>
            <person name="Hu S."/>
            <person name="Huckvale T."/>
            <person name="Hung S.S."/>
            <person name="Kamenetzky L."/>
            <person name="Keane J.A."/>
            <person name="Kiss F."/>
            <person name="Koziol U."/>
            <person name="Lambert O."/>
            <person name="Liu K."/>
            <person name="Luo X."/>
            <person name="Luo Y."/>
            <person name="Macchiaroli N."/>
            <person name="Nichol S."/>
            <person name="Paps J."/>
            <person name="Parkinson J."/>
            <person name="Pouchkina-Stantcheva N."/>
            <person name="Riddiford N."/>
            <person name="Rosenzvit M."/>
            <person name="Salinas G."/>
            <person name="Wasmuth J.D."/>
            <person name="Zamanian M."/>
            <person name="Zheng Y."/>
            <person name="Cai X."/>
            <person name="Soberon X."/>
            <person name="Olson P.D."/>
            <person name="Laclette J.P."/>
            <person name="Brehm K."/>
            <person name="Berriman M."/>
            <person name="Garciarrubio A."/>
            <person name="Bobes R.J."/>
            <person name="Fragoso G."/>
            <person name="Sanchez-Flores A."/>
            <person name="Estrada K."/>
            <person name="Cevallos M.A."/>
            <person name="Morett E."/>
            <person name="Gonzalez V."/>
            <person name="Portillo T."/>
            <person name="Ochoa-Leyva A."/>
            <person name="Jose M.V."/>
            <person name="Sciutto E."/>
            <person name="Landa A."/>
            <person name="Jimenez L."/>
            <person name="Valdes V."/>
            <person name="Carrero J.C."/>
            <person name="Larralde C."/>
            <person name="Morales-Montor J."/>
            <person name="Limon-Lason J."/>
            <person name="Soberon X."/>
            <person name="Laclette J.P."/>
        </authorList>
    </citation>
    <scope>NUCLEOTIDE SEQUENCE [LARGE SCALE GENOMIC DNA]</scope>
</reference>
<keyword evidence="1" id="KW-0479">Metal-binding</keyword>
<dbReference type="SMART" id="SM00167">
    <property type="entry name" value="VPS9"/>
    <property type="match status" value="1"/>
</dbReference>
<name>A0A068YG59_ECHMU</name>